<name>A0A919Q1L8_9ACTN</name>
<evidence type="ECO:0000313" key="3">
    <source>
        <dbReference type="Proteomes" id="UP000660611"/>
    </source>
</evidence>
<dbReference type="AlphaFoldDB" id="A0A919Q1L8"/>
<gene>
    <name evidence="2" type="ORF">Dsi01nite_112820</name>
</gene>
<feature type="chain" id="PRO_5037160777" evidence="1">
    <location>
        <begin position="29"/>
        <end position="176"/>
    </location>
</feature>
<evidence type="ECO:0000256" key="1">
    <source>
        <dbReference type="SAM" id="SignalP"/>
    </source>
</evidence>
<dbReference type="RefSeq" id="WP_203854864.1">
    <property type="nucleotide sequence ID" value="NZ_BAAAVW010000020.1"/>
</dbReference>
<protein>
    <submittedName>
        <fullName evidence="2">Uncharacterized protein</fullName>
    </submittedName>
</protein>
<keyword evidence="3" id="KW-1185">Reference proteome</keyword>
<reference evidence="2" key="1">
    <citation type="submission" date="2021-01" db="EMBL/GenBank/DDBJ databases">
        <title>Whole genome shotgun sequence of Dactylosporangium siamense NBRC 106093.</title>
        <authorList>
            <person name="Komaki H."/>
            <person name="Tamura T."/>
        </authorList>
    </citation>
    <scope>NUCLEOTIDE SEQUENCE</scope>
    <source>
        <strain evidence="2">NBRC 106093</strain>
    </source>
</reference>
<dbReference type="EMBL" id="BONQ01000252">
    <property type="protein sequence ID" value="GIG53241.1"/>
    <property type="molecule type" value="Genomic_DNA"/>
</dbReference>
<sequence>MKKVIVRAAVGLTAMIAVLGLVPNAAQASATSHQFTYSSPYYEYYDSTGRLTGQVTYSTGNPMAWSWRFSAGVQALAPGAVMTCDAWNLDGSTLTSYHDNHSGIPVGYLWHSTVPWNPIGHNMRLVGSCSFQSPGGLVNAGFTFDYVVSNAGLPIAPAGATREVSVTTTVQITPNP</sequence>
<feature type="signal peptide" evidence="1">
    <location>
        <begin position="1"/>
        <end position="28"/>
    </location>
</feature>
<evidence type="ECO:0000313" key="2">
    <source>
        <dbReference type="EMBL" id="GIG53241.1"/>
    </source>
</evidence>
<keyword evidence="1" id="KW-0732">Signal</keyword>
<organism evidence="2 3">
    <name type="scientific">Dactylosporangium siamense</name>
    <dbReference type="NCBI Taxonomy" id="685454"/>
    <lineage>
        <taxon>Bacteria</taxon>
        <taxon>Bacillati</taxon>
        <taxon>Actinomycetota</taxon>
        <taxon>Actinomycetes</taxon>
        <taxon>Micromonosporales</taxon>
        <taxon>Micromonosporaceae</taxon>
        <taxon>Dactylosporangium</taxon>
    </lineage>
</organism>
<accession>A0A919Q1L8</accession>
<dbReference type="Proteomes" id="UP000660611">
    <property type="component" value="Unassembled WGS sequence"/>
</dbReference>
<proteinExistence type="predicted"/>
<comment type="caution">
    <text evidence="2">The sequence shown here is derived from an EMBL/GenBank/DDBJ whole genome shotgun (WGS) entry which is preliminary data.</text>
</comment>